<protein>
    <submittedName>
        <fullName evidence="2">Uncharacterized protein</fullName>
    </submittedName>
</protein>
<name>A0A5C1ABL5_9BACT</name>
<evidence type="ECO:0000313" key="2">
    <source>
        <dbReference type="EMBL" id="QEL15416.1"/>
    </source>
</evidence>
<evidence type="ECO:0000313" key="3">
    <source>
        <dbReference type="Proteomes" id="UP000324974"/>
    </source>
</evidence>
<dbReference type="OrthoDB" id="288512at2"/>
<dbReference type="RefSeq" id="WP_149110236.1">
    <property type="nucleotide sequence ID" value="NZ_CP042425.1"/>
</dbReference>
<organism evidence="2 3">
    <name type="scientific">Limnoglobus roseus</name>
    <dbReference type="NCBI Taxonomy" id="2598579"/>
    <lineage>
        <taxon>Bacteria</taxon>
        <taxon>Pseudomonadati</taxon>
        <taxon>Planctomycetota</taxon>
        <taxon>Planctomycetia</taxon>
        <taxon>Gemmatales</taxon>
        <taxon>Gemmataceae</taxon>
        <taxon>Limnoglobus</taxon>
    </lineage>
</organism>
<dbReference type="KEGG" id="lrs:PX52LOC_02335"/>
<evidence type="ECO:0000256" key="1">
    <source>
        <dbReference type="SAM" id="Phobius"/>
    </source>
</evidence>
<proteinExistence type="predicted"/>
<dbReference type="Proteomes" id="UP000324974">
    <property type="component" value="Chromosome"/>
</dbReference>
<sequence>MGTEAEGRPSVERYAVYALVGLVLTVGLAVLYSYWTRPPQMGTSEDAFHTVDALYTAVRSRDEARLNQCEQRLKDQRHAGKLPPEAADSLDAIIHKARGGAWETATARLYEFMLAQRREGTIEAKPPPAKKSKR</sequence>
<keyword evidence="3" id="KW-1185">Reference proteome</keyword>
<gene>
    <name evidence="2" type="ORF">PX52LOC_02335</name>
</gene>
<keyword evidence="1" id="KW-0812">Transmembrane</keyword>
<reference evidence="3" key="1">
    <citation type="submission" date="2019-08" db="EMBL/GenBank/DDBJ databases">
        <title>Limnoglobus roseus gen. nov., sp. nov., a novel freshwater planctomycete with a giant genome from the family Gemmataceae.</title>
        <authorList>
            <person name="Kulichevskaya I.S."/>
            <person name="Naumoff D.G."/>
            <person name="Miroshnikov K."/>
            <person name="Ivanova A."/>
            <person name="Philippov D.A."/>
            <person name="Hakobyan A."/>
            <person name="Rijpstra I.C."/>
            <person name="Sinninghe Damste J.S."/>
            <person name="Liesack W."/>
            <person name="Dedysh S.N."/>
        </authorList>
    </citation>
    <scope>NUCLEOTIDE SEQUENCE [LARGE SCALE GENOMIC DNA]</scope>
    <source>
        <strain evidence="3">PX52</strain>
    </source>
</reference>
<keyword evidence="1" id="KW-1133">Transmembrane helix</keyword>
<accession>A0A5C1ABL5</accession>
<dbReference type="EMBL" id="CP042425">
    <property type="protein sequence ID" value="QEL15416.1"/>
    <property type="molecule type" value="Genomic_DNA"/>
</dbReference>
<feature type="transmembrane region" description="Helical" evidence="1">
    <location>
        <begin position="14"/>
        <end position="35"/>
    </location>
</feature>
<keyword evidence="1" id="KW-0472">Membrane</keyword>
<dbReference type="AlphaFoldDB" id="A0A5C1ABL5"/>